<dbReference type="AlphaFoldDB" id="A9VAV2"/>
<proteinExistence type="predicted"/>
<dbReference type="KEGG" id="mbr:MONBRDRAFT_38899"/>
<sequence length="459" mass="51343">MAETCTFFQGDSTVVATVQSSLCYCDDTGAWREEVLLATQNGRKTTASRIGRHDGRLWNLPFPDGMEIARFGDDMPAIFAIPNEEKNLSNCPRLKLYRRRLMKHCEGVTFDLTKNKDLICALPYNTYGMDAIWRFLFCFKSEQGQLHWAVTKELFKLCKNSKTTTQRVRRDSTSSVVSSASSSSTPRRTTSRVKAEPTSDVISHYQQQQQQQQWSAMEDSFPAAPFAQPQQTFQQPQQHHATSYGPGMRVLRRGLPGVFVIDHVDAQTGTVYLQSRHGAHMVEPVDPTHIMPAGPAPPASLATNLNSFAHQHQDSLLDSMQHHHAGPVASSEFPDVPHHLLQPTLAQQQQHQHQQQLLLPNQQQLSHQLPMTGGFEQEEAFPGLMLEAPFDMPLDDGMDATEDLLPASPDIPIPSLPNMDGAYWNAEDSGDVDFDMMLPSLGMDNFASAVPSFLDEQYH</sequence>
<gene>
    <name evidence="2" type="ORF">MONBRDRAFT_38899</name>
</gene>
<protein>
    <submittedName>
        <fullName evidence="2">Uncharacterized protein</fullName>
    </submittedName>
</protein>
<dbReference type="Proteomes" id="UP000001357">
    <property type="component" value="Unassembled WGS sequence"/>
</dbReference>
<organism evidence="2 3">
    <name type="scientific">Monosiga brevicollis</name>
    <name type="common">Choanoflagellate</name>
    <dbReference type="NCBI Taxonomy" id="81824"/>
    <lineage>
        <taxon>Eukaryota</taxon>
        <taxon>Choanoflagellata</taxon>
        <taxon>Craspedida</taxon>
        <taxon>Salpingoecidae</taxon>
        <taxon>Monosiga</taxon>
    </lineage>
</organism>
<dbReference type="GeneID" id="5895098"/>
<dbReference type="EMBL" id="CH991574">
    <property type="protein sequence ID" value="EDQ85384.1"/>
    <property type="molecule type" value="Genomic_DNA"/>
</dbReference>
<evidence type="ECO:0000313" key="2">
    <source>
        <dbReference type="EMBL" id="EDQ85384.1"/>
    </source>
</evidence>
<evidence type="ECO:0000313" key="3">
    <source>
        <dbReference type="Proteomes" id="UP000001357"/>
    </source>
</evidence>
<accession>A9VAV2</accession>
<name>A9VAV2_MONBE</name>
<dbReference type="OMA" id="QWSAMED"/>
<keyword evidence="3" id="KW-1185">Reference proteome</keyword>
<feature type="compositionally biased region" description="Low complexity" evidence="1">
    <location>
        <begin position="173"/>
        <end position="188"/>
    </location>
</feature>
<evidence type="ECO:0000256" key="1">
    <source>
        <dbReference type="SAM" id="MobiDB-lite"/>
    </source>
</evidence>
<dbReference type="InParanoid" id="A9VAV2"/>
<reference evidence="2 3" key="1">
    <citation type="journal article" date="2008" name="Nature">
        <title>The genome of the choanoflagellate Monosiga brevicollis and the origin of metazoans.</title>
        <authorList>
            <consortium name="JGI Sequencing"/>
            <person name="King N."/>
            <person name="Westbrook M.J."/>
            <person name="Young S.L."/>
            <person name="Kuo A."/>
            <person name="Abedin M."/>
            <person name="Chapman J."/>
            <person name="Fairclough S."/>
            <person name="Hellsten U."/>
            <person name="Isogai Y."/>
            <person name="Letunic I."/>
            <person name="Marr M."/>
            <person name="Pincus D."/>
            <person name="Putnam N."/>
            <person name="Rokas A."/>
            <person name="Wright K.J."/>
            <person name="Zuzow R."/>
            <person name="Dirks W."/>
            <person name="Good M."/>
            <person name="Goodstein D."/>
            <person name="Lemons D."/>
            <person name="Li W."/>
            <person name="Lyons J.B."/>
            <person name="Morris A."/>
            <person name="Nichols S."/>
            <person name="Richter D.J."/>
            <person name="Salamov A."/>
            <person name="Bork P."/>
            <person name="Lim W.A."/>
            <person name="Manning G."/>
            <person name="Miller W.T."/>
            <person name="McGinnis W."/>
            <person name="Shapiro H."/>
            <person name="Tjian R."/>
            <person name="Grigoriev I.V."/>
            <person name="Rokhsar D."/>
        </authorList>
    </citation>
    <scope>NUCLEOTIDE SEQUENCE [LARGE SCALE GENOMIC DNA]</scope>
    <source>
        <strain evidence="3">MX1 / ATCC 50154</strain>
    </source>
</reference>
<dbReference type="RefSeq" id="XP_001749795.1">
    <property type="nucleotide sequence ID" value="XM_001749743.1"/>
</dbReference>
<feature type="region of interest" description="Disordered" evidence="1">
    <location>
        <begin position="168"/>
        <end position="209"/>
    </location>
</feature>